<organism evidence="19 20">
    <name type="scientific">Aurantimicrobium minutum</name>
    <dbReference type="NCBI Taxonomy" id="708131"/>
    <lineage>
        <taxon>Bacteria</taxon>
        <taxon>Bacillati</taxon>
        <taxon>Actinomycetota</taxon>
        <taxon>Actinomycetes</taxon>
        <taxon>Micrococcales</taxon>
        <taxon>Microbacteriaceae</taxon>
        <taxon>Aurantimicrobium</taxon>
    </lineage>
</organism>
<dbReference type="Gene3D" id="3.30.43.10">
    <property type="entry name" value="Uridine Diphospho-n-acetylenolpyruvylglucosamine Reductase, domain 2"/>
    <property type="match status" value="1"/>
</dbReference>
<protein>
    <recommendedName>
        <fullName evidence="17">UDP-N-acetylenolpyruvoylglucosamine reductase</fullName>
        <ecNumber evidence="17">1.3.1.98</ecNumber>
    </recommendedName>
    <alternativeName>
        <fullName evidence="17">UDP-N-acetylmuramate dehydrogenase</fullName>
    </alternativeName>
</protein>
<dbReference type="InterPro" id="IPR006094">
    <property type="entry name" value="Oxid_FAD_bind_N"/>
</dbReference>
<dbReference type="GO" id="GO:0071555">
    <property type="term" value="P:cell wall organization"/>
    <property type="evidence" value="ECO:0007669"/>
    <property type="project" value="UniProtKB-KW"/>
</dbReference>
<keyword evidence="14 17" id="KW-0131">Cell cycle</keyword>
<dbReference type="Proteomes" id="UP000243847">
    <property type="component" value="Chromosome sequence1"/>
</dbReference>
<dbReference type="HAMAP" id="MF_00037">
    <property type="entry name" value="MurB"/>
    <property type="match status" value="1"/>
</dbReference>
<gene>
    <name evidence="17" type="primary">murB</name>
    <name evidence="19" type="ORF">AUMI_10180</name>
</gene>
<dbReference type="GO" id="GO:0005829">
    <property type="term" value="C:cytosol"/>
    <property type="evidence" value="ECO:0007669"/>
    <property type="project" value="TreeGrafter"/>
</dbReference>
<evidence type="ECO:0000256" key="5">
    <source>
        <dbReference type="ARBA" id="ARBA00010485"/>
    </source>
</evidence>
<dbReference type="EC" id="1.3.1.98" evidence="17"/>
<evidence type="ECO:0000256" key="15">
    <source>
        <dbReference type="ARBA" id="ARBA00023316"/>
    </source>
</evidence>
<dbReference type="PANTHER" id="PTHR21071">
    <property type="entry name" value="UDP-N-ACETYLENOLPYRUVOYLGLUCOSAMINE REDUCTASE"/>
    <property type="match status" value="1"/>
</dbReference>
<dbReference type="RefSeq" id="WP_172418205.1">
    <property type="nucleotide sequence ID" value="NZ_AP017457.1"/>
</dbReference>
<dbReference type="InterPro" id="IPR003170">
    <property type="entry name" value="MurB"/>
</dbReference>
<dbReference type="Gene3D" id="3.30.465.10">
    <property type="match status" value="1"/>
</dbReference>
<evidence type="ECO:0000256" key="2">
    <source>
        <dbReference type="ARBA" id="ARBA00003921"/>
    </source>
</evidence>
<dbReference type="AlphaFoldDB" id="A0A173LVJ2"/>
<evidence type="ECO:0000256" key="4">
    <source>
        <dbReference type="ARBA" id="ARBA00004752"/>
    </source>
</evidence>
<keyword evidence="12 17" id="KW-0573">Peptidoglycan synthesis</keyword>
<evidence type="ECO:0000256" key="8">
    <source>
        <dbReference type="ARBA" id="ARBA00022630"/>
    </source>
</evidence>
<feature type="domain" description="FAD-binding PCMH-type" evidence="18">
    <location>
        <begin position="14"/>
        <end position="187"/>
    </location>
</feature>
<evidence type="ECO:0000256" key="3">
    <source>
        <dbReference type="ARBA" id="ARBA00004496"/>
    </source>
</evidence>
<dbReference type="GO" id="GO:0071949">
    <property type="term" value="F:FAD binding"/>
    <property type="evidence" value="ECO:0007669"/>
    <property type="project" value="InterPro"/>
</dbReference>
<evidence type="ECO:0000256" key="14">
    <source>
        <dbReference type="ARBA" id="ARBA00023306"/>
    </source>
</evidence>
<keyword evidence="6 17" id="KW-0963">Cytoplasm</keyword>
<dbReference type="KEGG" id="amin:AUMI_10180"/>
<comment type="catalytic activity">
    <reaction evidence="16 17">
        <text>UDP-N-acetyl-alpha-D-muramate + NADP(+) = UDP-N-acetyl-3-O-(1-carboxyvinyl)-alpha-D-glucosamine + NADPH + H(+)</text>
        <dbReference type="Rhea" id="RHEA:12248"/>
        <dbReference type="ChEBI" id="CHEBI:15378"/>
        <dbReference type="ChEBI" id="CHEBI:57783"/>
        <dbReference type="ChEBI" id="CHEBI:58349"/>
        <dbReference type="ChEBI" id="CHEBI:68483"/>
        <dbReference type="ChEBI" id="CHEBI:70757"/>
        <dbReference type="EC" id="1.3.1.98"/>
    </reaction>
</comment>
<evidence type="ECO:0000256" key="11">
    <source>
        <dbReference type="ARBA" id="ARBA00022960"/>
    </source>
</evidence>
<reference evidence="19 20" key="1">
    <citation type="journal article" date="2016" name="Genome Announc.">
        <title>Complete Genome Sequence of Aurantimicrobium minutum Type Strain KNCT, a Planktonic Ultramicrobacterium Isolated from River Water.</title>
        <authorList>
            <person name="Nakai R."/>
            <person name="Fujisawa T."/>
            <person name="Nakamura Y."/>
            <person name="Nishide H."/>
            <person name="Uchiyama I."/>
            <person name="Baba T."/>
            <person name="Toyoda A."/>
            <person name="Fujiyama A."/>
            <person name="Naganuma T."/>
            <person name="Niki H."/>
        </authorList>
    </citation>
    <scope>NUCLEOTIDE SEQUENCE [LARGE SCALE GENOMIC DNA]</scope>
    <source>
        <strain evidence="19 20">KNC</strain>
    </source>
</reference>
<feature type="active site" evidence="17">
    <location>
        <position position="165"/>
    </location>
</feature>
<accession>A0A173LVJ2</accession>
<evidence type="ECO:0000256" key="1">
    <source>
        <dbReference type="ARBA" id="ARBA00001974"/>
    </source>
</evidence>
<dbReference type="InterPro" id="IPR016166">
    <property type="entry name" value="FAD-bd_PCMH"/>
</dbReference>
<dbReference type="NCBIfam" id="NF010478">
    <property type="entry name" value="PRK13903.1"/>
    <property type="match status" value="1"/>
</dbReference>
<comment type="function">
    <text evidence="2 17">Cell wall formation.</text>
</comment>
<dbReference type="SUPFAM" id="SSF56176">
    <property type="entry name" value="FAD-binding/transporter-associated domain-like"/>
    <property type="match status" value="1"/>
</dbReference>
<keyword evidence="10 17" id="KW-0521">NADP</keyword>
<evidence type="ECO:0000256" key="6">
    <source>
        <dbReference type="ARBA" id="ARBA00022490"/>
    </source>
</evidence>
<evidence type="ECO:0000256" key="7">
    <source>
        <dbReference type="ARBA" id="ARBA00022618"/>
    </source>
</evidence>
<evidence type="ECO:0000256" key="12">
    <source>
        <dbReference type="ARBA" id="ARBA00022984"/>
    </source>
</evidence>
<dbReference type="GO" id="GO:0008360">
    <property type="term" value="P:regulation of cell shape"/>
    <property type="evidence" value="ECO:0007669"/>
    <property type="project" value="UniProtKB-KW"/>
</dbReference>
<dbReference type="EMBL" id="AP017457">
    <property type="protein sequence ID" value="BAU98561.1"/>
    <property type="molecule type" value="Genomic_DNA"/>
</dbReference>
<keyword evidence="11 17" id="KW-0133">Cell shape</keyword>
<comment type="subcellular location">
    <subcellularLocation>
        <location evidence="3 17">Cytoplasm</location>
    </subcellularLocation>
</comment>
<dbReference type="GeneID" id="80451200"/>
<keyword evidence="9 17" id="KW-0274">FAD</keyword>
<dbReference type="SUPFAM" id="SSF56194">
    <property type="entry name" value="Uridine diphospho-N-Acetylenolpyruvylglucosamine reductase, MurB, C-terminal domain"/>
    <property type="match status" value="1"/>
</dbReference>
<evidence type="ECO:0000256" key="9">
    <source>
        <dbReference type="ARBA" id="ARBA00022827"/>
    </source>
</evidence>
<dbReference type="NCBIfam" id="TIGR00179">
    <property type="entry name" value="murB"/>
    <property type="match status" value="1"/>
</dbReference>
<evidence type="ECO:0000259" key="18">
    <source>
        <dbReference type="PROSITE" id="PS51387"/>
    </source>
</evidence>
<evidence type="ECO:0000256" key="17">
    <source>
        <dbReference type="HAMAP-Rule" id="MF_00037"/>
    </source>
</evidence>
<evidence type="ECO:0000256" key="16">
    <source>
        <dbReference type="ARBA" id="ARBA00048914"/>
    </source>
</evidence>
<dbReference type="GO" id="GO:0009252">
    <property type="term" value="P:peptidoglycan biosynthetic process"/>
    <property type="evidence" value="ECO:0007669"/>
    <property type="project" value="UniProtKB-UniRule"/>
</dbReference>
<dbReference type="InterPro" id="IPR011601">
    <property type="entry name" value="MurB_C"/>
</dbReference>
<proteinExistence type="inferred from homology"/>
<comment type="pathway">
    <text evidence="4 17">Cell wall biogenesis; peptidoglycan biosynthesis.</text>
</comment>
<sequence>MNSVPLSTLTTMQVGGPARELITATTREQLIEAALNTWDSNEPWLILGGGSNTIVADHGFDGTVIHVCTHGMERQQDISRSPNHSTIRIAAGVNWDELVAWSISEGLAGIEALSGIPGSTGAAPIQNIGAYGQELSSVLTAVEFLDRYTQEISWISAADLALGYRDSVFKQGKEGVILTVELSLASYGNNLSAPIAFPQLASALGVELGAQVSLEEVRQSVLALRASKGMVLNPADPDTASAGSFFMNPIVTENFARNLPEDAPRFPVQNTQQDRVLPLGAEVPPLASVEAGPNLVKLSAAWLIENAGVKKGYSIPGSKAGISTKHTLAITNRGGATAAEVVGLATYVQAMVQSHFGIILRPEPNLIGVEI</sequence>
<keyword evidence="8 17" id="KW-0285">Flavoprotein</keyword>
<dbReference type="GO" id="GO:0008762">
    <property type="term" value="F:UDP-N-acetylmuramate dehydrogenase activity"/>
    <property type="evidence" value="ECO:0007669"/>
    <property type="project" value="UniProtKB-UniRule"/>
</dbReference>
<evidence type="ECO:0000313" key="19">
    <source>
        <dbReference type="EMBL" id="BAU98561.1"/>
    </source>
</evidence>
<keyword evidence="15 17" id="KW-0961">Cell wall biogenesis/degradation</keyword>
<keyword evidence="7 17" id="KW-0132">Cell division</keyword>
<name>A0A173LVJ2_9MICO</name>
<comment type="cofactor">
    <cofactor evidence="1 17">
        <name>FAD</name>
        <dbReference type="ChEBI" id="CHEBI:57692"/>
    </cofactor>
</comment>
<dbReference type="UniPathway" id="UPA00219"/>
<evidence type="ECO:0000256" key="10">
    <source>
        <dbReference type="ARBA" id="ARBA00022857"/>
    </source>
</evidence>
<keyword evidence="13 17" id="KW-0560">Oxidoreductase</keyword>
<dbReference type="Gene3D" id="3.90.78.10">
    <property type="entry name" value="UDP-N-acetylenolpyruvoylglucosamine reductase, C-terminal domain"/>
    <property type="match status" value="1"/>
</dbReference>
<evidence type="ECO:0000256" key="13">
    <source>
        <dbReference type="ARBA" id="ARBA00023002"/>
    </source>
</evidence>
<comment type="similarity">
    <text evidence="5 17">Belongs to the MurB family.</text>
</comment>
<dbReference type="InterPro" id="IPR016169">
    <property type="entry name" value="FAD-bd_PCMH_sub2"/>
</dbReference>
<dbReference type="PROSITE" id="PS51387">
    <property type="entry name" value="FAD_PCMH"/>
    <property type="match status" value="1"/>
</dbReference>
<dbReference type="Pfam" id="PF01565">
    <property type="entry name" value="FAD_binding_4"/>
    <property type="match status" value="1"/>
</dbReference>
<dbReference type="GO" id="GO:0051301">
    <property type="term" value="P:cell division"/>
    <property type="evidence" value="ECO:0007669"/>
    <property type="project" value="UniProtKB-KW"/>
</dbReference>
<feature type="active site" description="Proton donor" evidence="17">
    <location>
        <position position="244"/>
    </location>
</feature>
<dbReference type="InterPro" id="IPR036635">
    <property type="entry name" value="MurB_C_sf"/>
</dbReference>
<evidence type="ECO:0000313" key="20">
    <source>
        <dbReference type="Proteomes" id="UP000243847"/>
    </source>
</evidence>
<dbReference type="InterPro" id="IPR016167">
    <property type="entry name" value="FAD-bd_PCMH_sub1"/>
</dbReference>
<dbReference type="Pfam" id="PF02873">
    <property type="entry name" value="MurB_C"/>
    <property type="match status" value="1"/>
</dbReference>
<dbReference type="PANTHER" id="PTHR21071:SF4">
    <property type="entry name" value="UDP-N-ACETYLENOLPYRUVOYLGLUCOSAMINE REDUCTASE"/>
    <property type="match status" value="1"/>
</dbReference>
<feature type="active site" evidence="17">
    <location>
        <position position="363"/>
    </location>
</feature>
<dbReference type="InterPro" id="IPR036318">
    <property type="entry name" value="FAD-bd_PCMH-like_sf"/>
</dbReference>